<feature type="transmembrane region" description="Helical" evidence="13">
    <location>
        <begin position="28"/>
        <end position="46"/>
    </location>
</feature>
<feature type="transmembrane region" description="Helical" evidence="13">
    <location>
        <begin position="5"/>
        <end position="22"/>
    </location>
</feature>
<evidence type="ECO:0000256" key="8">
    <source>
        <dbReference type="ARBA" id="ARBA00022989"/>
    </source>
</evidence>
<keyword evidence="10 13" id="KW-0472">Membrane</keyword>
<comment type="similarity">
    <text evidence="2">Belongs to the CDS family.</text>
</comment>
<dbReference type="InterPro" id="IPR000374">
    <property type="entry name" value="PC_trans"/>
</dbReference>
<evidence type="ECO:0000256" key="9">
    <source>
        <dbReference type="ARBA" id="ARBA00023098"/>
    </source>
</evidence>
<dbReference type="GO" id="GO:0005886">
    <property type="term" value="C:plasma membrane"/>
    <property type="evidence" value="ECO:0007669"/>
    <property type="project" value="UniProtKB-SubCell"/>
</dbReference>
<dbReference type="AlphaFoldDB" id="A0A381SY05"/>
<dbReference type="Pfam" id="PF01148">
    <property type="entry name" value="CTP_transf_1"/>
    <property type="match status" value="1"/>
</dbReference>
<name>A0A381SY05_9ZZZZ</name>
<accession>A0A381SY05</accession>
<keyword evidence="8 13" id="KW-1133">Transmembrane helix</keyword>
<evidence type="ECO:0000256" key="1">
    <source>
        <dbReference type="ARBA" id="ARBA00004651"/>
    </source>
</evidence>
<feature type="transmembrane region" description="Helical" evidence="13">
    <location>
        <begin position="79"/>
        <end position="99"/>
    </location>
</feature>
<evidence type="ECO:0000256" key="4">
    <source>
        <dbReference type="ARBA" id="ARBA00022516"/>
    </source>
</evidence>
<feature type="transmembrane region" description="Helical" evidence="13">
    <location>
        <begin position="200"/>
        <end position="220"/>
    </location>
</feature>
<evidence type="ECO:0000256" key="5">
    <source>
        <dbReference type="ARBA" id="ARBA00022679"/>
    </source>
</evidence>
<feature type="transmembrane region" description="Helical" evidence="13">
    <location>
        <begin position="175"/>
        <end position="194"/>
    </location>
</feature>
<keyword evidence="9" id="KW-0443">Lipid metabolism</keyword>
<sequence>MARVLSGVVMIAIVVGATWWLPAGGTPVLAGIVLVVAGIEYCRLTFNLSTRLLTLLVRLLIITAALATSALVARFEMPTAAVMAATFAIGSIALTRQALRHDERWYALVAIMFAPLYLGLPMGSFVAIRAEFGPEAVLLILATLVASDTTQYYGGRMFGQRLLAPITSPKKTVEGALVGVAAGTLVFTIIGAWWLPNAVWWLRVLFGLGLVGAGIVGDLFESSLKRTARVKDVSALIPGHGGVLDRLDSFLFAMPLYYLILGTL</sequence>
<keyword evidence="7" id="KW-0548">Nucleotidyltransferase</keyword>
<evidence type="ECO:0000256" key="3">
    <source>
        <dbReference type="ARBA" id="ARBA00022475"/>
    </source>
</evidence>
<organism evidence="14">
    <name type="scientific">marine metagenome</name>
    <dbReference type="NCBI Taxonomy" id="408172"/>
    <lineage>
        <taxon>unclassified sequences</taxon>
        <taxon>metagenomes</taxon>
        <taxon>ecological metagenomes</taxon>
    </lineage>
</organism>
<evidence type="ECO:0000256" key="10">
    <source>
        <dbReference type="ARBA" id="ARBA00023136"/>
    </source>
</evidence>
<evidence type="ECO:0000256" key="13">
    <source>
        <dbReference type="SAM" id="Phobius"/>
    </source>
</evidence>
<evidence type="ECO:0000256" key="6">
    <source>
        <dbReference type="ARBA" id="ARBA00022692"/>
    </source>
</evidence>
<gene>
    <name evidence="14" type="ORF">METZ01_LOCUS61108</name>
</gene>
<evidence type="ECO:0000256" key="12">
    <source>
        <dbReference type="ARBA" id="ARBA00023264"/>
    </source>
</evidence>
<evidence type="ECO:0000256" key="7">
    <source>
        <dbReference type="ARBA" id="ARBA00022695"/>
    </source>
</evidence>
<evidence type="ECO:0000256" key="11">
    <source>
        <dbReference type="ARBA" id="ARBA00023209"/>
    </source>
</evidence>
<dbReference type="PANTHER" id="PTHR46382">
    <property type="entry name" value="PHOSPHATIDATE CYTIDYLYLTRANSFERASE"/>
    <property type="match status" value="1"/>
</dbReference>
<keyword evidence="6 13" id="KW-0812">Transmembrane</keyword>
<dbReference type="PANTHER" id="PTHR46382:SF1">
    <property type="entry name" value="PHOSPHATIDATE CYTIDYLYLTRANSFERASE"/>
    <property type="match status" value="1"/>
</dbReference>
<keyword evidence="4" id="KW-0444">Lipid biosynthesis</keyword>
<feature type="transmembrane region" description="Helical" evidence="13">
    <location>
        <begin position="106"/>
        <end position="130"/>
    </location>
</feature>
<evidence type="ECO:0000256" key="2">
    <source>
        <dbReference type="ARBA" id="ARBA00010185"/>
    </source>
</evidence>
<protein>
    <recommendedName>
        <fullName evidence="15">Phosphatidate cytidylyltransferase</fullName>
    </recommendedName>
</protein>
<feature type="transmembrane region" description="Helical" evidence="13">
    <location>
        <begin position="136"/>
        <end position="154"/>
    </location>
</feature>
<reference evidence="14" key="1">
    <citation type="submission" date="2018-05" db="EMBL/GenBank/DDBJ databases">
        <authorList>
            <person name="Lanie J.A."/>
            <person name="Ng W.-L."/>
            <person name="Kazmierczak K.M."/>
            <person name="Andrzejewski T.M."/>
            <person name="Davidsen T.M."/>
            <person name="Wayne K.J."/>
            <person name="Tettelin H."/>
            <person name="Glass J.I."/>
            <person name="Rusch D."/>
            <person name="Podicherti R."/>
            <person name="Tsui H.-C.T."/>
            <person name="Winkler M.E."/>
        </authorList>
    </citation>
    <scope>NUCLEOTIDE SEQUENCE</scope>
</reference>
<evidence type="ECO:0008006" key="15">
    <source>
        <dbReference type="Google" id="ProtNLM"/>
    </source>
</evidence>
<dbReference type="EMBL" id="UINC01003665">
    <property type="protein sequence ID" value="SVA08254.1"/>
    <property type="molecule type" value="Genomic_DNA"/>
</dbReference>
<keyword evidence="12" id="KW-1208">Phospholipid metabolism</keyword>
<comment type="subcellular location">
    <subcellularLocation>
        <location evidence="1">Cell membrane</location>
        <topology evidence="1">Multi-pass membrane protein</topology>
    </subcellularLocation>
</comment>
<keyword evidence="11" id="KW-0594">Phospholipid biosynthesis</keyword>
<proteinExistence type="inferred from homology"/>
<dbReference type="GO" id="GO:0016024">
    <property type="term" value="P:CDP-diacylglycerol biosynthetic process"/>
    <property type="evidence" value="ECO:0007669"/>
    <property type="project" value="TreeGrafter"/>
</dbReference>
<dbReference type="GO" id="GO:0004605">
    <property type="term" value="F:phosphatidate cytidylyltransferase activity"/>
    <property type="evidence" value="ECO:0007669"/>
    <property type="project" value="TreeGrafter"/>
</dbReference>
<feature type="transmembrane region" description="Helical" evidence="13">
    <location>
        <begin position="53"/>
        <end position="73"/>
    </location>
</feature>
<dbReference type="PROSITE" id="PS01315">
    <property type="entry name" value="CDS"/>
    <property type="match status" value="1"/>
</dbReference>
<evidence type="ECO:0000313" key="14">
    <source>
        <dbReference type="EMBL" id="SVA08254.1"/>
    </source>
</evidence>
<keyword evidence="3" id="KW-1003">Cell membrane</keyword>
<keyword evidence="5" id="KW-0808">Transferase</keyword>